<protein>
    <submittedName>
        <fullName evidence="1">Uncharacterized protein</fullName>
    </submittedName>
</protein>
<name>A0AAN9JT74_CANGL</name>
<keyword evidence="2" id="KW-1185">Reference proteome</keyword>
<evidence type="ECO:0000313" key="1">
    <source>
        <dbReference type="EMBL" id="KAK7304737.1"/>
    </source>
</evidence>
<proteinExistence type="predicted"/>
<dbReference type="AlphaFoldDB" id="A0AAN9JT74"/>
<dbReference type="EMBL" id="JAYMYQ010000011">
    <property type="protein sequence ID" value="KAK7304737.1"/>
    <property type="molecule type" value="Genomic_DNA"/>
</dbReference>
<comment type="caution">
    <text evidence="1">The sequence shown here is derived from an EMBL/GenBank/DDBJ whole genome shotgun (WGS) entry which is preliminary data.</text>
</comment>
<reference evidence="1 2" key="1">
    <citation type="submission" date="2024-01" db="EMBL/GenBank/DDBJ databases">
        <title>The genomes of 5 underutilized Papilionoideae crops provide insights into root nodulation and disease resistanc.</title>
        <authorList>
            <person name="Jiang F."/>
        </authorList>
    </citation>
    <scope>NUCLEOTIDE SEQUENCE [LARGE SCALE GENOMIC DNA]</scope>
    <source>
        <strain evidence="1">LVBAO_FW01</strain>
        <tissue evidence="1">Leaves</tissue>
    </source>
</reference>
<evidence type="ECO:0000313" key="2">
    <source>
        <dbReference type="Proteomes" id="UP001367508"/>
    </source>
</evidence>
<sequence length="160" mass="18207">MARAHKNQSIYQCIFVTCKNLLYWPAGFSIGVCFGDGCVWLGNNATFHFTLRWAHGSAQNLGDLTDNLFGLGYKKTLQNLLRTALFVHKMKTFTQKPHGLIHPFEIQSGELERMRLEEQTERGLAGHSDNITNLDPRVPRETVSKCHLDETVVNLQIKLH</sequence>
<dbReference type="Proteomes" id="UP001367508">
    <property type="component" value="Unassembled WGS sequence"/>
</dbReference>
<accession>A0AAN9JT74</accession>
<organism evidence="1 2">
    <name type="scientific">Canavalia gladiata</name>
    <name type="common">Sword bean</name>
    <name type="synonym">Dolichos gladiatus</name>
    <dbReference type="NCBI Taxonomy" id="3824"/>
    <lineage>
        <taxon>Eukaryota</taxon>
        <taxon>Viridiplantae</taxon>
        <taxon>Streptophyta</taxon>
        <taxon>Embryophyta</taxon>
        <taxon>Tracheophyta</taxon>
        <taxon>Spermatophyta</taxon>
        <taxon>Magnoliopsida</taxon>
        <taxon>eudicotyledons</taxon>
        <taxon>Gunneridae</taxon>
        <taxon>Pentapetalae</taxon>
        <taxon>rosids</taxon>
        <taxon>fabids</taxon>
        <taxon>Fabales</taxon>
        <taxon>Fabaceae</taxon>
        <taxon>Papilionoideae</taxon>
        <taxon>50 kb inversion clade</taxon>
        <taxon>NPAAA clade</taxon>
        <taxon>indigoferoid/millettioid clade</taxon>
        <taxon>Phaseoleae</taxon>
        <taxon>Canavalia</taxon>
    </lineage>
</organism>
<gene>
    <name evidence="1" type="ORF">VNO77_42624</name>
</gene>